<feature type="domain" description="DUF1285" evidence="1">
    <location>
        <begin position="16"/>
        <end position="82"/>
    </location>
</feature>
<name>A0A437QFL7_9GAMM</name>
<dbReference type="Gene3D" id="2.30.270.10">
    <property type="entry name" value="duf1285 protein"/>
    <property type="match status" value="1"/>
</dbReference>
<proteinExistence type="predicted"/>
<dbReference type="Pfam" id="PF06938">
    <property type="entry name" value="DUF1285_N"/>
    <property type="match status" value="1"/>
</dbReference>
<feature type="domain" description="DUF1285" evidence="2">
    <location>
        <begin position="83"/>
        <end position="185"/>
    </location>
</feature>
<dbReference type="Gene3D" id="3.10.540.10">
    <property type="entry name" value="duf1285 like domain"/>
    <property type="match status" value="1"/>
</dbReference>
<sequence length="192" mass="21474">MDLSLLQQQLKQGRSAPLESWHPPFCGEIPIRIDREGQWFYQQSPIGRIELVKLFSSVLQYKNDRYVLTTPVEEVAIQVDDAPFLLVNWQWQDSDLGPLLQMTTNLGTEYLISAEYPVQLQAEPGSGSGSGLRSGLLLPYLQLPRGLTAKFSRALFYQLAEQATLQVIAGENHFVLQSGGYQFSLGLAEESA</sequence>
<comment type="caution">
    <text evidence="3">The sequence shown here is derived from an EMBL/GenBank/DDBJ whole genome shotgun (WGS) entry which is preliminary data.</text>
</comment>
<evidence type="ECO:0000259" key="2">
    <source>
        <dbReference type="Pfam" id="PF21028"/>
    </source>
</evidence>
<evidence type="ECO:0000313" key="4">
    <source>
        <dbReference type="Proteomes" id="UP000283077"/>
    </source>
</evidence>
<reference evidence="3 4" key="1">
    <citation type="submission" date="2019-01" db="EMBL/GenBank/DDBJ databases">
        <authorList>
            <person name="Chen W.-M."/>
        </authorList>
    </citation>
    <scope>NUCLEOTIDE SEQUENCE [LARGE SCALE GENOMIC DNA]</scope>
    <source>
        <strain evidence="3 4">KYPC3</strain>
    </source>
</reference>
<dbReference type="EMBL" id="SACS01000023">
    <property type="protein sequence ID" value="RVU33331.1"/>
    <property type="molecule type" value="Genomic_DNA"/>
</dbReference>
<dbReference type="InterPro" id="IPR010707">
    <property type="entry name" value="DUF1285"/>
</dbReference>
<dbReference type="InterPro" id="IPR048342">
    <property type="entry name" value="DUF1285_C"/>
</dbReference>
<dbReference type="Proteomes" id="UP000283077">
    <property type="component" value="Unassembled WGS sequence"/>
</dbReference>
<evidence type="ECO:0000313" key="3">
    <source>
        <dbReference type="EMBL" id="RVU33331.1"/>
    </source>
</evidence>
<organism evidence="3 4">
    <name type="scientific">Rheinheimera riviphila</name>
    <dbReference type="NCBI Taxonomy" id="1834037"/>
    <lineage>
        <taxon>Bacteria</taxon>
        <taxon>Pseudomonadati</taxon>
        <taxon>Pseudomonadota</taxon>
        <taxon>Gammaproteobacteria</taxon>
        <taxon>Chromatiales</taxon>
        <taxon>Chromatiaceae</taxon>
        <taxon>Rheinheimera</taxon>
    </lineage>
</organism>
<gene>
    <name evidence="3" type="ORF">EOE67_17170</name>
</gene>
<accession>A0A437QFL7</accession>
<dbReference type="Pfam" id="PF21028">
    <property type="entry name" value="DUF1285_C"/>
    <property type="match status" value="1"/>
</dbReference>
<dbReference type="InterPro" id="IPR048341">
    <property type="entry name" value="DUF1285_N"/>
</dbReference>
<dbReference type="PIRSF" id="PIRSF029557">
    <property type="entry name" value="UCP029557"/>
    <property type="match status" value="1"/>
</dbReference>
<dbReference type="RefSeq" id="WP_127700565.1">
    <property type="nucleotide sequence ID" value="NZ_SACS01000023.1"/>
</dbReference>
<evidence type="ECO:0000259" key="1">
    <source>
        <dbReference type="Pfam" id="PF06938"/>
    </source>
</evidence>
<protein>
    <submittedName>
        <fullName evidence="3">DUF1285 domain-containing protein</fullName>
    </submittedName>
</protein>
<dbReference type="OrthoDB" id="3078366at2"/>
<dbReference type="AlphaFoldDB" id="A0A437QFL7"/>
<dbReference type="InterPro" id="IPR023361">
    <property type="entry name" value="DUF1285_beta_roll_sf"/>
</dbReference>
<keyword evidence="4" id="KW-1185">Reference proteome</keyword>